<evidence type="ECO:0000256" key="4">
    <source>
        <dbReference type="ARBA" id="ARBA00022833"/>
    </source>
</evidence>
<dbReference type="GO" id="GO:0008270">
    <property type="term" value="F:zinc ion binding"/>
    <property type="evidence" value="ECO:0007669"/>
    <property type="project" value="InterPro"/>
</dbReference>
<evidence type="ECO:0000256" key="1">
    <source>
        <dbReference type="ARBA" id="ARBA00006576"/>
    </source>
</evidence>
<keyword evidence="4 6" id="KW-0862">Zinc</keyword>
<dbReference type="InterPro" id="IPR016192">
    <property type="entry name" value="APOBEC/CMP_deaminase_Zn-bd"/>
</dbReference>
<dbReference type="EMBL" id="LR797502">
    <property type="protein sequence ID" value="CAB4221577.1"/>
    <property type="molecule type" value="Genomic_DNA"/>
</dbReference>
<evidence type="ECO:0000313" key="8">
    <source>
        <dbReference type="EMBL" id="CAB4163809.1"/>
    </source>
</evidence>
<dbReference type="InterPro" id="IPR015517">
    <property type="entry name" value="dCMP_deaminase-rel"/>
</dbReference>
<dbReference type="Gene3D" id="3.40.140.10">
    <property type="entry name" value="Cytidine Deaminase, domain 2"/>
    <property type="match status" value="1"/>
</dbReference>
<gene>
    <name evidence="10" type="ORF">UFOVP1146_165</name>
    <name evidence="11" type="ORF">UFOVP1638_400</name>
    <name evidence="8" type="ORF">UFOVP812_78</name>
    <name evidence="9" type="ORF">UFOVP818_65</name>
</gene>
<evidence type="ECO:0000256" key="2">
    <source>
        <dbReference type="ARBA" id="ARBA00022723"/>
    </source>
</evidence>
<evidence type="ECO:0000313" key="10">
    <source>
        <dbReference type="EMBL" id="CAB4186819.1"/>
    </source>
</evidence>
<dbReference type="InterPro" id="IPR016193">
    <property type="entry name" value="Cytidine_deaminase-like"/>
</dbReference>
<keyword evidence="2 6" id="KW-0479">Metal-binding</keyword>
<feature type="binding site" evidence="6">
    <location>
        <position position="74"/>
    </location>
    <ligand>
        <name>Zn(2+)</name>
        <dbReference type="ChEBI" id="CHEBI:29105"/>
        <note>catalytic</note>
    </ligand>
</feature>
<feature type="binding site" evidence="6">
    <location>
        <position position="102"/>
    </location>
    <ligand>
        <name>Zn(2+)</name>
        <dbReference type="ChEBI" id="CHEBI:29105"/>
        <note>catalytic</note>
    </ligand>
</feature>
<evidence type="ECO:0000256" key="6">
    <source>
        <dbReference type="PIRSR" id="PIRSR006019-2"/>
    </source>
</evidence>
<sequence>MKTRFKNLYLDIASRVAQMSRARRLQVGCIVVKDDRIISLGYNGTAAGQDNNCEDNFYDEIGTERLKTKPEVIHAESNAISKLAKSTESGLGADMFITHAPCLECAKLIFQSGINRVFFGTIYRDIAGLDYLAKCGVEVNQIENTAE</sequence>
<protein>
    <submittedName>
        <fullName evidence="8">ComEB Deoxycytidylate deaminase</fullName>
    </submittedName>
</protein>
<dbReference type="PROSITE" id="PS00903">
    <property type="entry name" value="CYT_DCMP_DEAMINASES_1"/>
    <property type="match status" value="1"/>
</dbReference>
<reference evidence="8" key="1">
    <citation type="submission" date="2020-04" db="EMBL/GenBank/DDBJ databases">
        <authorList>
            <person name="Chiriac C."/>
            <person name="Salcher M."/>
            <person name="Ghai R."/>
            <person name="Kavagutti S V."/>
        </authorList>
    </citation>
    <scope>NUCLEOTIDE SEQUENCE</scope>
</reference>
<dbReference type="EMBL" id="LR797099">
    <property type="protein sequence ID" value="CAB4186819.1"/>
    <property type="molecule type" value="Genomic_DNA"/>
</dbReference>
<evidence type="ECO:0000313" key="9">
    <source>
        <dbReference type="EMBL" id="CAB4165529.1"/>
    </source>
</evidence>
<dbReference type="PANTHER" id="PTHR11086:SF18">
    <property type="entry name" value="DEOXYCYTIDYLATE DEAMINASE"/>
    <property type="match status" value="1"/>
</dbReference>
<feature type="domain" description="CMP/dCMP-type deaminase" evidence="7">
    <location>
        <begin position="4"/>
        <end position="132"/>
    </location>
</feature>
<dbReference type="EMBL" id="LR796758">
    <property type="protein sequence ID" value="CAB4163809.1"/>
    <property type="molecule type" value="Genomic_DNA"/>
</dbReference>
<organism evidence="8">
    <name type="scientific">uncultured Caudovirales phage</name>
    <dbReference type="NCBI Taxonomy" id="2100421"/>
    <lineage>
        <taxon>Viruses</taxon>
        <taxon>Duplodnaviria</taxon>
        <taxon>Heunggongvirae</taxon>
        <taxon>Uroviricota</taxon>
        <taxon>Caudoviricetes</taxon>
        <taxon>Peduoviridae</taxon>
        <taxon>Maltschvirus</taxon>
        <taxon>Maltschvirus maltsch</taxon>
    </lineage>
</organism>
<keyword evidence="3" id="KW-0378">Hydrolase</keyword>
<dbReference type="InterPro" id="IPR016473">
    <property type="entry name" value="dCMP_deaminase"/>
</dbReference>
<evidence type="ECO:0000313" key="11">
    <source>
        <dbReference type="EMBL" id="CAB4221577.1"/>
    </source>
</evidence>
<dbReference type="EMBL" id="LR796776">
    <property type="protein sequence ID" value="CAB4165529.1"/>
    <property type="molecule type" value="Genomic_DNA"/>
</dbReference>
<name>A0A6J5NWE5_9CAUD</name>
<dbReference type="Pfam" id="PF00383">
    <property type="entry name" value="dCMP_cyt_deam_1"/>
    <property type="match status" value="1"/>
</dbReference>
<proteinExistence type="inferred from homology"/>
<dbReference type="GO" id="GO:0006220">
    <property type="term" value="P:pyrimidine nucleotide metabolic process"/>
    <property type="evidence" value="ECO:0007669"/>
    <property type="project" value="InterPro"/>
</dbReference>
<dbReference type="InterPro" id="IPR002125">
    <property type="entry name" value="CMP_dCMP_dom"/>
</dbReference>
<dbReference type="PIRSF" id="PIRSF006019">
    <property type="entry name" value="dCMP_deaminase"/>
    <property type="match status" value="1"/>
</dbReference>
<comment type="cofactor">
    <cofactor evidence="6">
        <name>Zn(2+)</name>
        <dbReference type="ChEBI" id="CHEBI:29105"/>
    </cofactor>
</comment>
<evidence type="ECO:0000256" key="3">
    <source>
        <dbReference type="ARBA" id="ARBA00022801"/>
    </source>
</evidence>
<dbReference type="PANTHER" id="PTHR11086">
    <property type="entry name" value="DEOXYCYTIDYLATE DEAMINASE-RELATED"/>
    <property type="match status" value="1"/>
</dbReference>
<feature type="binding site" evidence="6">
    <location>
        <position position="105"/>
    </location>
    <ligand>
        <name>Zn(2+)</name>
        <dbReference type="ChEBI" id="CHEBI:29105"/>
        <note>catalytic</note>
    </ligand>
</feature>
<feature type="active site" description="Proton donor" evidence="5">
    <location>
        <position position="76"/>
    </location>
</feature>
<evidence type="ECO:0000256" key="5">
    <source>
        <dbReference type="PIRSR" id="PIRSR006019-1"/>
    </source>
</evidence>
<dbReference type="SUPFAM" id="SSF53927">
    <property type="entry name" value="Cytidine deaminase-like"/>
    <property type="match status" value="1"/>
</dbReference>
<comment type="similarity">
    <text evidence="1">Belongs to the cytidine and deoxycytidylate deaminase family.</text>
</comment>
<dbReference type="PROSITE" id="PS51747">
    <property type="entry name" value="CYT_DCMP_DEAMINASES_2"/>
    <property type="match status" value="1"/>
</dbReference>
<accession>A0A6J5NWE5</accession>
<dbReference type="GO" id="GO:0004132">
    <property type="term" value="F:dCMP deaminase activity"/>
    <property type="evidence" value="ECO:0007669"/>
    <property type="project" value="InterPro"/>
</dbReference>
<evidence type="ECO:0000259" key="7">
    <source>
        <dbReference type="PROSITE" id="PS51747"/>
    </source>
</evidence>